<protein>
    <submittedName>
        <fullName evidence="1">Uncharacterized protein</fullName>
    </submittedName>
</protein>
<gene>
    <name evidence="1" type="ORF">DCAF_LOCUS22758</name>
</gene>
<proteinExistence type="predicted"/>
<sequence length="103" mass="11759">MASQAHQVFYIEDPIMEGLHYVMKMVPRDLFDLQQSNCSNIQDAFGESIMTLTMIRVLHVMMTPLDGLEKMQLVETLHVPPHILEAQQSNVVVEEDSDIDDTD</sequence>
<organism evidence="1 2">
    <name type="scientific">Dovyalis caffra</name>
    <dbReference type="NCBI Taxonomy" id="77055"/>
    <lineage>
        <taxon>Eukaryota</taxon>
        <taxon>Viridiplantae</taxon>
        <taxon>Streptophyta</taxon>
        <taxon>Embryophyta</taxon>
        <taxon>Tracheophyta</taxon>
        <taxon>Spermatophyta</taxon>
        <taxon>Magnoliopsida</taxon>
        <taxon>eudicotyledons</taxon>
        <taxon>Gunneridae</taxon>
        <taxon>Pentapetalae</taxon>
        <taxon>rosids</taxon>
        <taxon>fabids</taxon>
        <taxon>Malpighiales</taxon>
        <taxon>Salicaceae</taxon>
        <taxon>Flacourtieae</taxon>
        <taxon>Dovyalis</taxon>
    </lineage>
</organism>
<comment type="caution">
    <text evidence="1">The sequence shown here is derived from an EMBL/GenBank/DDBJ whole genome shotgun (WGS) entry which is preliminary data.</text>
</comment>
<name>A0AAV1SF00_9ROSI</name>
<dbReference type="Proteomes" id="UP001314170">
    <property type="component" value="Unassembled WGS sequence"/>
</dbReference>
<dbReference type="AlphaFoldDB" id="A0AAV1SF00"/>
<evidence type="ECO:0000313" key="1">
    <source>
        <dbReference type="EMBL" id="CAK7350034.1"/>
    </source>
</evidence>
<evidence type="ECO:0000313" key="2">
    <source>
        <dbReference type="Proteomes" id="UP001314170"/>
    </source>
</evidence>
<accession>A0AAV1SF00</accession>
<dbReference type="EMBL" id="CAWUPB010001179">
    <property type="protein sequence ID" value="CAK7350034.1"/>
    <property type="molecule type" value="Genomic_DNA"/>
</dbReference>
<keyword evidence="2" id="KW-1185">Reference proteome</keyword>
<reference evidence="1 2" key="1">
    <citation type="submission" date="2024-01" db="EMBL/GenBank/DDBJ databases">
        <authorList>
            <person name="Waweru B."/>
        </authorList>
    </citation>
    <scope>NUCLEOTIDE SEQUENCE [LARGE SCALE GENOMIC DNA]</scope>
</reference>